<evidence type="ECO:0000259" key="10">
    <source>
        <dbReference type="PROSITE" id="PS51123"/>
    </source>
</evidence>
<dbReference type="PROSITE" id="PS51123">
    <property type="entry name" value="OMPA_2"/>
    <property type="match status" value="1"/>
</dbReference>
<dbReference type="EMBL" id="RRCF01000001">
    <property type="protein sequence ID" value="RRJ23156.1"/>
    <property type="molecule type" value="Genomic_DNA"/>
</dbReference>
<feature type="region of interest" description="Disordered" evidence="8">
    <location>
        <begin position="303"/>
        <end position="330"/>
    </location>
</feature>
<protein>
    <submittedName>
        <fullName evidence="11">Flagellar motor protein</fullName>
    </submittedName>
</protein>
<keyword evidence="12" id="KW-1185">Reference proteome</keyword>
<dbReference type="Pfam" id="PF13677">
    <property type="entry name" value="MotB_plug"/>
    <property type="match status" value="1"/>
</dbReference>
<gene>
    <name evidence="11" type="ORF">EIK76_03465</name>
</gene>
<comment type="subcellular location">
    <subcellularLocation>
        <location evidence="1">Cell membrane</location>
        <topology evidence="1">Single-pass membrane protein</topology>
    </subcellularLocation>
</comment>
<evidence type="ECO:0000256" key="1">
    <source>
        <dbReference type="ARBA" id="ARBA00004162"/>
    </source>
</evidence>
<dbReference type="GO" id="GO:0005886">
    <property type="term" value="C:plasma membrane"/>
    <property type="evidence" value="ECO:0007669"/>
    <property type="project" value="UniProtKB-SubCell"/>
</dbReference>
<evidence type="ECO:0000256" key="5">
    <source>
        <dbReference type="ARBA" id="ARBA00022989"/>
    </source>
</evidence>
<dbReference type="InterPro" id="IPR006665">
    <property type="entry name" value="OmpA-like"/>
</dbReference>
<dbReference type="InterPro" id="IPR025713">
    <property type="entry name" value="MotB-like_N_dom"/>
</dbReference>
<dbReference type="Pfam" id="PF00691">
    <property type="entry name" value="OmpA"/>
    <property type="match status" value="1"/>
</dbReference>
<comment type="similarity">
    <text evidence="2">Belongs to the MotB family.</text>
</comment>
<keyword evidence="5 9" id="KW-1133">Transmembrane helix</keyword>
<dbReference type="Proteomes" id="UP000276260">
    <property type="component" value="Unassembled WGS sequence"/>
</dbReference>
<dbReference type="InterPro" id="IPR036737">
    <property type="entry name" value="OmpA-like_sf"/>
</dbReference>
<keyword evidence="6 7" id="KW-0472">Membrane</keyword>
<evidence type="ECO:0000256" key="9">
    <source>
        <dbReference type="SAM" id="Phobius"/>
    </source>
</evidence>
<dbReference type="PANTHER" id="PTHR30329">
    <property type="entry name" value="STATOR ELEMENT OF FLAGELLAR MOTOR COMPLEX"/>
    <property type="match status" value="1"/>
</dbReference>
<feature type="domain" description="OmpA-like" evidence="10">
    <location>
        <begin position="146"/>
        <end position="266"/>
    </location>
</feature>
<organism evidence="11 12">
    <name type="scientific">Rheinheimera mesophila</name>
    <dbReference type="NCBI Taxonomy" id="1547515"/>
    <lineage>
        <taxon>Bacteria</taxon>
        <taxon>Pseudomonadati</taxon>
        <taxon>Pseudomonadota</taxon>
        <taxon>Gammaproteobacteria</taxon>
        <taxon>Chromatiales</taxon>
        <taxon>Chromatiaceae</taxon>
        <taxon>Rheinheimera</taxon>
    </lineage>
</organism>
<accession>A0A3P3QPH4</accession>
<evidence type="ECO:0000256" key="6">
    <source>
        <dbReference type="ARBA" id="ARBA00023136"/>
    </source>
</evidence>
<name>A0A3P3QPH4_9GAMM</name>
<dbReference type="CDD" id="cd07185">
    <property type="entry name" value="OmpA_C-like"/>
    <property type="match status" value="1"/>
</dbReference>
<dbReference type="AlphaFoldDB" id="A0A3P3QPH4"/>
<keyword evidence="3" id="KW-1003">Cell membrane</keyword>
<keyword evidence="11" id="KW-0969">Cilium</keyword>
<dbReference type="PRINTS" id="PR01023">
    <property type="entry name" value="NAFLGMOTY"/>
</dbReference>
<reference evidence="11 12" key="1">
    <citation type="submission" date="2018-11" db="EMBL/GenBank/DDBJ databases">
        <title>Draft genome analysis of Rheinheimera mesophila isolated from an industrial waste site.</title>
        <authorList>
            <person name="Yu Q."/>
            <person name="Qi Y."/>
            <person name="Zhang H."/>
            <person name="Lu Y."/>
            <person name="Pu J."/>
        </authorList>
    </citation>
    <scope>NUCLEOTIDE SEQUENCE [LARGE SCALE GENOMIC DNA]</scope>
    <source>
        <strain evidence="11 12">IITR13</strain>
    </source>
</reference>
<evidence type="ECO:0000256" key="4">
    <source>
        <dbReference type="ARBA" id="ARBA00022692"/>
    </source>
</evidence>
<dbReference type="InterPro" id="IPR050330">
    <property type="entry name" value="Bact_OuterMem_StrucFunc"/>
</dbReference>
<dbReference type="PANTHER" id="PTHR30329:SF20">
    <property type="entry name" value="EXPORTED PROTEIN"/>
    <property type="match status" value="1"/>
</dbReference>
<evidence type="ECO:0000313" key="11">
    <source>
        <dbReference type="EMBL" id="RRJ23156.1"/>
    </source>
</evidence>
<dbReference type="OrthoDB" id="9815217at2"/>
<keyword evidence="11" id="KW-0966">Cell projection</keyword>
<dbReference type="Gene3D" id="3.30.1330.60">
    <property type="entry name" value="OmpA-like domain"/>
    <property type="match status" value="1"/>
</dbReference>
<feature type="transmembrane region" description="Helical" evidence="9">
    <location>
        <begin position="21"/>
        <end position="42"/>
    </location>
</feature>
<evidence type="ECO:0000256" key="2">
    <source>
        <dbReference type="ARBA" id="ARBA00008914"/>
    </source>
</evidence>
<dbReference type="SUPFAM" id="SSF103088">
    <property type="entry name" value="OmpA-like"/>
    <property type="match status" value="1"/>
</dbReference>
<evidence type="ECO:0000313" key="12">
    <source>
        <dbReference type="Proteomes" id="UP000276260"/>
    </source>
</evidence>
<dbReference type="RefSeq" id="WP_046520370.1">
    <property type="nucleotide sequence ID" value="NZ_LAVS01000033.1"/>
</dbReference>
<keyword evidence="11" id="KW-0282">Flagellum</keyword>
<evidence type="ECO:0000256" key="8">
    <source>
        <dbReference type="SAM" id="MobiDB-lite"/>
    </source>
</evidence>
<sequence>MYRPRRSAAAEADKSDTERWLVSYADYMTLLFALFVVLYSMATMEKEQFSKLQDTISKVFIEATDQQEKGIQGQSVQPDIYPQSDFELYGSGLEQATGPTLLADNAKLELIDRTKLGSPLVAVQKEINRALRSLVESGLAKVTLQDDWLTLELNSGLLFSSGSAVSTSSASAVMTELTTILEQTNNFIRVRGYTDSVPIRTEQFPSNWELSVARAASIVRLLEQSGVAPERMAIEGYGQYAPFAENTTAQGRSQNRKVVIALSKYAYEPVAKPIAEPVQAQSATEEAAEQAVEQEQNKIRVIRLPHGGIRITTRPPEPGEEEPPIQQREQ</sequence>
<evidence type="ECO:0000256" key="3">
    <source>
        <dbReference type="ARBA" id="ARBA00022475"/>
    </source>
</evidence>
<keyword evidence="4 9" id="KW-0812">Transmembrane</keyword>
<comment type="caution">
    <text evidence="11">The sequence shown here is derived from an EMBL/GenBank/DDBJ whole genome shotgun (WGS) entry which is preliminary data.</text>
</comment>
<evidence type="ECO:0000256" key="7">
    <source>
        <dbReference type="PROSITE-ProRule" id="PRU00473"/>
    </source>
</evidence>
<proteinExistence type="inferred from homology"/>